<accession>A0A9D3YYZ0</accession>
<dbReference type="AlphaFoldDB" id="A0A9D3YYZ0"/>
<dbReference type="SUPFAM" id="SSF49410">
    <property type="entry name" value="Alpha-macroglobulin receptor domain"/>
    <property type="match status" value="1"/>
</dbReference>
<dbReference type="GO" id="GO:0005576">
    <property type="term" value="C:extracellular region"/>
    <property type="evidence" value="ECO:0007669"/>
    <property type="project" value="InterPro"/>
</dbReference>
<evidence type="ECO:0000313" key="3">
    <source>
        <dbReference type="Proteomes" id="UP000828390"/>
    </source>
</evidence>
<sequence length="99" mass="11115">MPKDGKGFVIFYLTKVTSLPINSIFRLKVSVHETTRQGASIRVYDYYNPEKSCMKQYSISTEKANTVSMTSDQCQCVQSQCSQPVDDELCRTASTLASE</sequence>
<dbReference type="Pfam" id="PF07677">
    <property type="entry name" value="A2M_recep"/>
    <property type="match status" value="1"/>
</dbReference>
<dbReference type="Gene3D" id="2.60.40.690">
    <property type="entry name" value="Alpha-macroglobulin, receptor-binding domain"/>
    <property type="match status" value="1"/>
</dbReference>
<name>A0A9D3YYZ0_DREPO</name>
<reference evidence="2" key="1">
    <citation type="journal article" date="2019" name="bioRxiv">
        <title>The Genome of the Zebra Mussel, Dreissena polymorpha: A Resource for Invasive Species Research.</title>
        <authorList>
            <person name="McCartney M.A."/>
            <person name="Auch B."/>
            <person name="Kono T."/>
            <person name="Mallez S."/>
            <person name="Zhang Y."/>
            <person name="Obille A."/>
            <person name="Becker A."/>
            <person name="Abrahante J.E."/>
            <person name="Garbe J."/>
            <person name="Badalamenti J.P."/>
            <person name="Herman A."/>
            <person name="Mangelson H."/>
            <person name="Liachko I."/>
            <person name="Sullivan S."/>
            <person name="Sone E.D."/>
            <person name="Koren S."/>
            <person name="Silverstein K.A.T."/>
            <person name="Beckman K.B."/>
            <person name="Gohl D.M."/>
        </authorList>
    </citation>
    <scope>NUCLEOTIDE SEQUENCE</scope>
    <source>
        <strain evidence="2">Duluth1</strain>
        <tissue evidence="2">Whole animal</tissue>
    </source>
</reference>
<dbReference type="EMBL" id="JAIWYP010000014">
    <property type="protein sequence ID" value="KAH3709943.1"/>
    <property type="molecule type" value="Genomic_DNA"/>
</dbReference>
<proteinExistence type="predicted"/>
<organism evidence="2 3">
    <name type="scientific">Dreissena polymorpha</name>
    <name type="common">Zebra mussel</name>
    <name type="synonym">Mytilus polymorpha</name>
    <dbReference type="NCBI Taxonomy" id="45954"/>
    <lineage>
        <taxon>Eukaryota</taxon>
        <taxon>Metazoa</taxon>
        <taxon>Spiralia</taxon>
        <taxon>Lophotrochozoa</taxon>
        <taxon>Mollusca</taxon>
        <taxon>Bivalvia</taxon>
        <taxon>Autobranchia</taxon>
        <taxon>Heteroconchia</taxon>
        <taxon>Euheterodonta</taxon>
        <taxon>Imparidentia</taxon>
        <taxon>Neoheterodontei</taxon>
        <taxon>Myida</taxon>
        <taxon>Dreissenoidea</taxon>
        <taxon>Dreissenidae</taxon>
        <taxon>Dreissena</taxon>
    </lineage>
</organism>
<dbReference type="Proteomes" id="UP000828390">
    <property type="component" value="Unassembled WGS sequence"/>
</dbReference>
<gene>
    <name evidence="2" type="ORF">DPMN_069409</name>
</gene>
<dbReference type="InterPro" id="IPR009048">
    <property type="entry name" value="A-macroglobulin_rcpt-bd"/>
</dbReference>
<evidence type="ECO:0000259" key="1">
    <source>
        <dbReference type="Pfam" id="PF07677"/>
    </source>
</evidence>
<comment type="caution">
    <text evidence="2">The sequence shown here is derived from an EMBL/GenBank/DDBJ whole genome shotgun (WGS) entry which is preliminary data.</text>
</comment>
<feature type="domain" description="Alpha-macroglobulin receptor-binding" evidence="1">
    <location>
        <begin position="5"/>
        <end position="58"/>
    </location>
</feature>
<keyword evidence="3" id="KW-1185">Reference proteome</keyword>
<protein>
    <recommendedName>
        <fullName evidence="1">Alpha-macroglobulin receptor-binding domain-containing protein</fullName>
    </recommendedName>
</protein>
<dbReference type="InterPro" id="IPR036595">
    <property type="entry name" value="A-macroglobulin_rcpt-bd_sf"/>
</dbReference>
<reference evidence="2" key="2">
    <citation type="submission" date="2020-11" db="EMBL/GenBank/DDBJ databases">
        <authorList>
            <person name="McCartney M.A."/>
            <person name="Auch B."/>
            <person name="Kono T."/>
            <person name="Mallez S."/>
            <person name="Becker A."/>
            <person name="Gohl D.M."/>
            <person name="Silverstein K.A.T."/>
            <person name="Koren S."/>
            <person name="Bechman K.B."/>
            <person name="Herman A."/>
            <person name="Abrahante J.E."/>
            <person name="Garbe J."/>
        </authorList>
    </citation>
    <scope>NUCLEOTIDE SEQUENCE</scope>
    <source>
        <strain evidence="2">Duluth1</strain>
        <tissue evidence="2">Whole animal</tissue>
    </source>
</reference>
<evidence type="ECO:0000313" key="2">
    <source>
        <dbReference type="EMBL" id="KAH3709943.1"/>
    </source>
</evidence>